<dbReference type="RefSeq" id="WP_121205746.1">
    <property type="nucleotide sequence ID" value="NZ_RBZP01000021.1"/>
</dbReference>
<dbReference type="Pfam" id="PF14042">
    <property type="entry name" value="DUF4247"/>
    <property type="match status" value="1"/>
</dbReference>
<evidence type="ECO:0000313" key="3">
    <source>
        <dbReference type="Proteomes" id="UP000269301"/>
    </source>
</evidence>
<name>A0A494ZUA6_9BACI</name>
<reference evidence="2 3" key="1">
    <citation type="journal article" date="2016" name="Int. J. Syst. Evol. Microbiol.">
        <title>Oceanobacillus halophilus sp. nov., a novel moderately halophilic bacterium from a hypersaline lake.</title>
        <authorList>
            <person name="Amoozegar M.A."/>
            <person name="Bagheri M."/>
            <person name="Makhdoumi A."/>
            <person name="Nikou M.M."/>
            <person name="Fazeli S.A.S."/>
            <person name="Schumann P."/>
            <person name="Sproer C."/>
            <person name="Sanchez-Porro C."/>
            <person name="Ventosa A."/>
        </authorList>
    </citation>
    <scope>NUCLEOTIDE SEQUENCE [LARGE SCALE GENOMIC DNA]</scope>
    <source>
        <strain evidence="2 3">DSM 23996</strain>
    </source>
</reference>
<dbReference type="PROSITE" id="PS51257">
    <property type="entry name" value="PROKAR_LIPOPROTEIN"/>
    <property type="match status" value="1"/>
</dbReference>
<evidence type="ECO:0000313" key="2">
    <source>
        <dbReference type="EMBL" id="RKQ29879.1"/>
    </source>
</evidence>
<organism evidence="2 3">
    <name type="scientific">Oceanobacillus halophilus</name>
    <dbReference type="NCBI Taxonomy" id="930130"/>
    <lineage>
        <taxon>Bacteria</taxon>
        <taxon>Bacillati</taxon>
        <taxon>Bacillota</taxon>
        <taxon>Bacilli</taxon>
        <taxon>Bacillales</taxon>
        <taxon>Bacillaceae</taxon>
        <taxon>Oceanobacillus</taxon>
    </lineage>
</organism>
<proteinExistence type="predicted"/>
<feature type="region of interest" description="Disordered" evidence="1">
    <location>
        <begin position="192"/>
        <end position="222"/>
    </location>
</feature>
<accession>A0A494ZUA6</accession>
<comment type="caution">
    <text evidence="2">The sequence shown here is derived from an EMBL/GenBank/DDBJ whole genome shotgun (WGS) entry which is preliminary data.</text>
</comment>
<feature type="compositionally biased region" description="Low complexity" evidence="1">
    <location>
        <begin position="193"/>
        <end position="213"/>
    </location>
</feature>
<protein>
    <submittedName>
        <fullName evidence="2">DUF4247 domain-containing protein</fullName>
    </submittedName>
</protein>
<gene>
    <name evidence="2" type="ORF">D8M06_16815</name>
</gene>
<keyword evidence="3" id="KW-1185">Reference proteome</keyword>
<dbReference type="InterPro" id="IPR025341">
    <property type="entry name" value="DUF4247"/>
</dbReference>
<dbReference type="OrthoDB" id="2967172at2"/>
<dbReference type="Proteomes" id="UP000269301">
    <property type="component" value="Unassembled WGS sequence"/>
</dbReference>
<dbReference type="AlphaFoldDB" id="A0A494ZUA6"/>
<dbReference type="EMBL" id="RBZP01000021">
    <property type="protein sequence ID" value="RKQ29879.1"/>
    <property type="molecule type" value="Genomic_DNA"/>
</dbReference>
<evidence type="ECO:0000256" key="1">
    <source>
        <dbReference type="SAM" id="MobiDB-lite"/>
    </source>
</evidence>
<sequence>MPKKWMLFIGLIFMILLLTACSSPIDRGIQQESAVTAADIPNEPSQNDIKNAISNSPSNQVDAIIAANFPLIDTVTEDGTSAQIYATTQFGLSELSSVLTSNVQPDEKSEVIDDQQVFIYPDYFVTLKPSEADEDVLLIEVASETFVERNYSPSFLQTYFTIRMLDSLFGNNWTNRRTQACLTGDCYGGYSGGSAKSSKKSIFGTPGRGSSSFRGGGTGFGK</sequence>